<dbReference type="GO" id="GO:0000155">
    <property type="term" value="F:phosphorelay sensor kinase activity"/>
    <property type="evidence" value="ECO:0007669"/>
    <property type="project" value="InterPro"/>
</dbReference>
<keyword evidence="4" id="KW-0597">Phosphoprotein</keyword>
<reference evidence="12 13" key="1">
    <citation type="submission" date="2017-02" db="EMBL/GenBank/DDBJ databases">
        <authorList>
            <person name="Peterson S.W."/>
        </authorList>
    </citation>
    <scope>NUCLEOTIDE SEQUENCE [LARGE SCALE GENOMIC DNA]</scope>
    <source>
        <strain evidence="12 13">ATCC 51222</strain>
    </source>
</reference>
<dbReference type="RefSeq" id="WP_078768516.1">
    <property type="nucleotide sequence ID" value="NZ_FUWW01000010.1"/>
</dbReference>
<dbReference type="PANTHER" id="PTHR43711">
    <property type="entry name" value="TWO-COMPONENT HISTIDINE KINASE"/>
    <property type="match status" value="1"/>
</dbReference>
<comment type="catalytic activity">
    <reaction evidence="1">
        <text>ATP + protein L-histidine = ADP + protein N-phospho-L-histidine.</text>
        <dbReference type="EC" id="2.7.13.3"/>
    </reaction>
</comment>
<dbReference type="OrthoDB" id="9813151at2"/>
<evidence type="ECO:0000259" key="10">
    <source>
        <dbReference type="PROSITE" id="PS50109"/>
    </source>
</evidence>
<dbReference type="SUPFAM" id="SSF47384">
    <property type="entry name" value="Homodimeric domain of signal transducing histidine kinase"/>
    <property type="match status" value="1"/>
</dbReference>
<gene>
    <name evidence="12" type="ORF">SAMN02745114_01035</name>
</gene>
<dbReference type="PANTHER" id="PTHR43711:SF26">
    <property type="entry name" value="SENSOR HISTIDINE KINASE RCSC"/>
    <property type="match status" value="1"/>
</dbReference>
<dbReference type="FunFam" id="3.30.565.10:FF:000006">
    <property type="entry name" value="Sensor histidine kinase WalK"/>
    <property type="match status" value="1"/>
</dbReference>
<feature type="transmembrane region" description="Helical" evidence="9">
    <location>
        <begin position="69"/>
        <end position="91"/>
    </location>
</feature>
<dbReference type="Pfam" id="PF02518">
    <property type="entry name" value="HATPase_c"/>
    <property type="match status" value="1"/>
</dbReference>
<evidence type="ECO:0000256" key="2">
    <source>
        <dbReference type="ARBA" id="ARBA00004370"/>
    </source>
</evidence>
<dbReference type="InterPro" id="IPR005467">
    <property type="entry name" value="His_kinase_dom"/>
</dbReference>
<dbReference type="InterPro" id="IPR003594">
    <property type="entry name" value="HATPase_dom"/>
</dbReference>
<dbReference type="Pfam" id="PF00512">
    <property type="entry name" value="HisKA"/>
    <property type="match status" value="1"/>
</dbReference>
<dbReference type="InterPro" id="IPR050736">
    <property type="entry name" value="Sensor_HK_Regulatory"/>
</dbReference>
<dbReference type="CDD" id="cd00082">
    <property type="entry name" value="HisKA"/>
    <property type="match status" value="1"/>
</dbReference>
<evidence type="ECO:0000256" key="6">
    <source>
        <dbReference type="ARBA" id="ARBA00022777"/>
    </source>
</evidence>
<dbReference type="AlphaFoldDB" id="A0A1T4LWH4"/>
<keyword evidence="5" id="KW-0808">Transferase</keyword>
<keyword evidence="7" id="KW-0902">Two-component regulatory system</keyword>
<evidence type="ECO:0000256" key="4">
    <source>
        <dbReference type="ARBA" id="ARBA00022553"/>
    </source>
</evidence>
<dbReference type="CDD" id="cd00075">
    <property type="entry name" value="HATPase"/>
    <property type="match status" value="1"/>
</dbReference>
<dbReference type="SMART" id="SM00387">
    <property type="entry name" value="HATPase_c"/>
    <property type="match status" value="1"/>
</dbReference>
<dbReference type="InterPro" id="IPR004358">
    <property type="entry name" value="Sig_transdc_His_kin-like_C"/>
</dbReference>
<dbReference type="Gene3D" id="1.10.287.130">
    <property type="match status" value="1"/>
</dbReference>
<dbReference type="GO" id="GO:0016020">
    <property type="term" value="C:membrane"/>
    <property type="evidence" value="ECO:0007669"/>
    <property type="project" value="UniProtKB-SubCell"/>
</dbReference>
<dbReference type="InterPro" id="IPR003660">
    <property type="entry name" value="HAMP_dom"/>
</dbReference>
<keyword evidence="9" id="KW-0812">Transmembrane</keyword>
<evidence type="ECO:0000259" key="11">
    <source>
        <dbReference type="PROSITE" id="PS50885"/>
    </source>
</evidence>
<dbReference type="SUPFAM" id="SSF55874">
    <property type="entry name" value="ATPase domain of HSP90 chaperone/DNA topoisomerase II/histidine kinase"/>
    <property type="match status" value="1"/>
</dbReference>
<dbReference type="SMART" id="SM00388">
    <property type="entry name" value="HisKA"/>
    <property type="match status" value="1"/>
</dbReference>
<dbReference type="PROSITE" id="PS50109">
    <property type="entry name" value="HIS_KIN"/>
    <property type="match status" value="1"/>
</dbReference>
<dbReference type="STRING" id="290054.SAMN02745114_01035"/>
<evidence type="ECO:0000256" key="3">
    <source>
        <dbReference type="ARBA" id="ARBA00012438"/>
    </source>
</evidence>
<sequence length="365" mass="41114">MKNSSKPLLIHDLKRGRLSYKYHVRNVINSFLFMALLVCFSTLGTVSLLKATNSKVPGLDTTENFSELIYFSIILIIFYTVWQLVFTRLMIEKPTKEFAKASEKVVQGDYSVRINMDELLLGSLEFINIAQNFNIMVEQLGKVDSLSNDFISNVSHEMKTPLAVIQSYATILQNPDLSEEERKEYTSKIYASTQQLSVLVSNILKLNKIENNQTNTKESNYNLSEQLSQSLLDMENLWESKNIGIEFNVEDNVYINSDEELMKIVWANLFSNAIKFTPSGGVITVNLVKHADKIVVSVADTGCGMNEETKAHIFEKFYQGDTSHSEKGNGLGLSLVKRIIDLTNNEISVESELGKGTAFTVTLNN</sequence>
<keyword evidence="6 12" id="KW-0418">Kinase</keyword>
<protein>
    <recommendedName>
        <fullName evidence="3">histidine kinase</fullName>
        <ecNumber evidence="3">2.7.13.3</ecNumber>
    </recommendedName>
</protein>
<dbReference type="Proteomes" id="UP000190657">
    <property type="component" value="Unassembled WGS sequence"/>
</dbReference>
<dbReference type="EC" id="2.7.13.3" evidence="3"/>
<dbReference type="InterPro" id="IPR036097">
    <property type="entry name" value="HisK_dim/P_sf"/>
</dbReference>
<name>A0A1T4LWH4_9FIRM</name>
<evidence type="ECO:0000256" key="8">
    <source>
        <dbReference type="ARBA" id="ARBA00023136"/>
    </source>
</evidence>
<dbReference type="InterPro" id="IPR003661">
    <property type="entry name" value="HisK_dim/P_dom"/>
</dbReference>
<feature type="domain" description="Histidine kinase" evidence="10">
    <location>
        <begin position="153"/>
        <end position="365"/>
    </location>
</feature>
<evidence type="ECO:0000256" key="7">
    <source>
        <dbReference type="ARBA" id="ARBA00023012"/>
    </source>
</evidence>
<proteinExistence type="predicted"/>
<keyword evidence="13" id="KW-1185">Reference proteome</keyword>
<evidence type="ECO:0000256" key="9">
    <source>
        <dbReference type="SAM" id="Phobius"/>
    </source>
</evidence>
<keyword evidence="9" id="KW-1133">Transmembrane helix</keyword>
<dbReference type="InterPro" id="IPR036890">
    <property type="entry name" value="HATPase_C_sf"/>
</dbReference>
<keyword evidence="8 9" id="KW-0472">Membrane</keyword>
<feature type="domain" description="HAMP" evidence="11">
    <location>
        <begin position="89"/>
        <end position="145"/>
    </location>
</feature>
<dbReference type="PRINTS" id="PR00344">
    <property type="entry name" value="BCTRLSENSOR"/>
</dbReference>
<dbReference type="EMBL" id="FUWW01000010">
    <property type="protein sequence ID" value="SJZ59099.1"/>
    <property type="molecule type" value="Genomic_DNA"/>
</dbReference>
<accession>A0A1T4LWH4</accession>
<evidence type="ECO:0000256" key="5">
    <source>
        <dbReference type="ARBA" id="ARBA00022679"/>
    </source>
</evidence>
<organism evidence="12 13">
    <name type="scientific">Eubacterium coprostanoligenes</name>
    <dbReference type="NCBI Taxonomy" id="290054"/>
    <lineage>
        <taxon>Bacteria</taxon>
        <taxon>Bacillati</taxon>
        <taxon>Bacillota</taxon>
        <taxon>Clostridia</taxon>
        <taxon>Eubacteriales</taxon>
        <taxon>Eubacteriaceae</taxon>
        <taxon>Eubacterium</taxon>
    </lineage>
</organism>
<evidence type="ECO:0000256" key="1">
    <source>
        <dbReference type="ARBA" id="ARBA00000085"/>
    </source>
</evidence>
<dbReference type="Gene3D" id="3.30.565.10">
    <property type="entry name" value="Histidine kinase-like ATPase, C-terminal domain"/>
    <property type="match status" value="1"/>
</dbReference>
<feature type="transmembrane region" description="Helical" evidence="9">
    <location>
        <begin position="27"/>
        <end position="49"/>
    </location>
</feature>
<dbReference type="CDD" id="cd06225">
    <property type="entry name" value="HAMP"/>
    <property type="match status" value="1"/>
</dbReference>
<dbReference type="PROSITE" id="PS50885">
    <property type="entry name" value="HAMP"/>
    <property type="match status" value="1"/>
</dbReference>
<evidence type="ECO:0000313" key="13">
    <source>
        <dbReference type="Proteomes" id="UP000190657"/>
    </source>
</evidence>
<evidence type="ECO:0000313" key="12">
    <source>
        <dbReference type="EMBL" id="SJZ59099.1"/>
    </source>
</evidence>
<dbReference type="Gene3D" id="6.10.340.10">
    <property type="match status" value="1"/>
</dbReference>
<dbReference type="FunFam" id="1.10.287.130:FF:000001">
    <property type="entry name" value="Two-component sensor histidine kinase"/>
    <property type="match status" value="1"/>
</dbReference>
<comment type="subcellular location">
    <subcellularLocation>
        <location evidence="2">Membrane</location>
    </subcellularLocation>
</comment>